<accession>A0A1Y3ANA0</accession>
<gene>
    <name evidence="1" type="ORF">BLA29_014054</name>
</gene>
<sequence length="75" mass="7929">GGLSQTIGDLGLLVNDLLRGVTDLLGELLNLDLINTDLLKDVANAGSNLLNNLGGILDNTVDSLSSMIRNIFSYE</sequence>
<protein>
    <submittedName>
        <fullName evidence="1">Uncharacterized protein</fullName>
    </submittedName>
</protein>
<proteinExistence type="predicted"/>
<dbReference type="Proteomes" id="UP000194236">
    <property type="component" value="Unassembled WGS sequence"/>
</dbReference>
<keyword evidence="2" id="KW-1185">Reference proteome</keyword>
<dbReference type="EMBL" id="MUJZ01070156">
    <property type="protein sequence ID" value="OTF69497.1"/>
    <property type="molecule type" value="Genomic_DNA"/>
</dbReference>
<evidence type="ECO:0000313" key="1">
    <source>
        <dbReference type="EMBL" id="OTF69497.1"/>
    </source>
</evidence>
<comment type="caution">
    <text evidence="1">The sequence shown here is derived from an EMBL/GenBank/DDBJ whole genome shotgun (WGS) entry which is preliminary data.</text>
</comment>
<feature type="non-terminal residue" evidence="1">
    <location>
        <position position="1"/>
    </location>
</feature>
<evidence type="ECO:0000313" key="2">
    <source>
        <dbReference type="Proteomes" id="UP000194236"/>
    </source>
</evidence>
<dbReference type="AlphaFoldDB" id="A0A1Y3ANA0"/>
<name>A0A1Y3ANA0_EURMA</name>
<reference evidence="1 2" key="1">
    <citation type="submission" date="2017-03" db="EMBL/GenBank/DDBJ databases">
        <title>Genome Survey of Euroglyphus maynei.</title>
        <authorList>
            <person name="Arlian L.G."/>
            <person name="Morgan M.S."/>
            <person name="Rider S.D."/>
        </authorList>
    </citation>
    <scope>NUCLEOTIDE SEQUENCE [LARGE SCALE GENOMIC DNA]</scope>
    <source>
        <strain evidence="1">Arlian Lab</strain>
        <tissue evidence="1">Whole body</tissue>
    </source>
</reference>
<organism evidence="1 2">
    <name type="scientific">Euroglyphus maynei</name>
    <name type="common">Mayne's house dust mite</name>
    <dbReference type="NCBI Taxonomy" id="6958"/>
    <lineage>
        <taxon>Eukaryota</taxon>
        <taxon>Metazoa</taxon>
        <taxon>Ecdysozoa</taxon>
        <taxon>Arthropoda</taxon>
        <taxon>Chelicerata</taxon>
        <taxon>Arachnida</taxon>
        <taxon>Acari</taxon>
        <taxon>Acariformes</taxon>
        <taxon>Sarcoptiformes</taxon>
        <taxon>Astigmata</taxon>
        <taxon>Psoroptidia</taxon>
        <taxon>Analgoidea</taxon>
        <taxon>Pyroglyphidae</taxon>
        <taxon>Pyroglyphinae</taxon>
        <taxon>Euroglyphus</taxon>
    </lineage>
</organism>